<dbReference type="VEuPathDB" id="FungiDB:PABG_04044"/>
<proteinExistence type="predicted"/>
<dbReference type="Proteomes" id="UP000242814">
    <property type="component" value="Unassembled WGS sequence"/>
</dbReference>
<evidence type="ECO:0000313" key="3">
    <source>
        <dbReference type="Proteomes" id="UP000242814"/>
    </source>
</evidence>
<gene>
    <name evidence="2" type="ORF">ACO22_06641</name>
</gene>
<dbReference type="EMBL" id="LZYO01000375">
    <property type="protein sequence ID" value="ODH14196.1"/>
    <property type="molecule type" value="Genomic_DNA"/>
</dbReference>
<keyword evidence="1" id="KW-0472">Membrane</keyword>
<feature type="transmembrane region" description="Helical" evidence="1">
    <location>
        <begin position="12"/>
        <end position="30"/>
    </location>
</feature>
<comment type="caution">
    <text evidence="2">The sequence shown here is derived from an EMBL/GenBank/DDBJ whole genome shotgun (WGS) entry which is preliminary data.</text>
</comment>
<sequence length="150" mass="16263">MESLLPTINLPLPILLHALGLTALGVYLTFNGARPTLGLASTGLGLAYLSTSYMPIELNQFLHASVPVRMILAGLAALRLPTARTQDRMALITVTLYDALGGLILGYTLGRWDGKSRDNSLSSRCFVPIHASSTLEILRQSRENSVHVMF</sequence>
<keyword evidence="1" id="KW-0812">Transmembrane</keyword>
<dbReference type="VEuPathDB" id="FungiDB:PADG_12308"/>
<feature type="transmembrane region" description="Helical" evidence="1">
    <location>
        <begin position="37"/>
        <end position="55"/>
    </location>
</feature>
<reference evidence="2 3" key="1">
    <citation type="submission" date="2016-06" db="EMBL/GenBank/DDBJ databases">
        <authorList>
            <person name="Kjaerup R.B."/>
            <person name="Dalgaard T.S."/>
            <person name="Juul-Madsen H.R."/>
        </authorList>
    </citation>
    <scope>NUCLEOTIDE SEQUENCE [LARGE SCALE GENOMIC DNA]</scope>
    <source>
        <strain evidence="2 3">Pb300</strain>
    </source>
</reference>
<keyword evidence="1" id="KW-1133">Transmembrane helix</keyword>
<protein>
    <submittedName>
        <fullName evidence="2">Uncharacterized protein</fullName>
    </submittedName>
</protein>
<name>A0A1D2J764_PARBR</name>
<organism evidence="2 3">
    <name type="scientific">Paracoccidioides brasiliensis</name>
    <dbReference type="NCBI Taxonomy" id="121759"/>
    <lineage>
        <taxon>Eukaryota</taxon>
        <taxon>Fungi</taxon>
        <taxon>Dikarya</taxon>
        <taxon>Ascomycota</taxon>
        <taxon>Pezizomycotina</taxon>
        <taxon>Eurotiomycetes</taxon>
        <taxon>Eurotiomycetidae</taxon>
        <taxon>Onygenales</taxon>
        <taxon>Ajellomycetaceae</taxon>
        <taxon>Paracoccidioides</taxon>
    </lineage>
</organism>
<accession>A0A1D2J764</accession>
<evidence type="ECO:0000256" key="1">
    <source>
        <dbReference type="SAM" id="Phobius"/>
    </source>
</evidence>
<evidence type="ECO:0000313" key="2">
    <source>
        <dbReference type="EMBL" id="ODH14196.1"/>
    </source>
</evidence>
<feature type="transmembrane region" description="Helical" evidence="1">
    <location>
        <begin position="61"/>
        <end position="78"/>
    </location>
</feature>
<feature type="transmembrane region" description="Helical" evidence="1">
    <location>
        <begin position="90"/>
        <end position="110"/>
    </location>
</feature>
<dbReference type="AlphaFoldDB" id="A0A1D2J764"/>